<proteinExistence type="predicted"/>
<organism evidence="1 2">
    <name type="scientific">Trichonephila clavipes</name>
    <name type="common">Golden silk orbweaver</name>
    <name type="synonym">Nephila clavipes</name>
    <dbReference type="NCBI Taxonomy" id="2585209"/>
    <lineage>
        <taxon>Eukaryota</taxon>
        <taxon>Metazoa</taxon>
        <taxon>Ecdysozoa</taxon>
        <taxon>Arthropoda</taxon>
        <taxon>Chelicerata</taxon>
        <taxon>Arachnida</taxon>
        <taxon>Araneae</taxon>
        <taxon>Araneomorphae</taxon>
        <taxon>Entelegynae</taxon>
        <taxon>Araneoidea</taxon>
        <taxon>Nephilidae</taxon>
        <taxon>Trichonephila</taxon>
    </lineage>
</organism>
<comment type="caution">
    <text evidence="1">The sequence shown here is derived from an EMBL/GenBank/DDBJ whole genome shotgun (WGS) entry which is preliminary data.</text>
</comment>
<protein>
    <submittedName>
        <fullName evidence="1">Uncharacterized protein</fullName>
    </submittedName>
</protein>
<evidence type="ECO:0000313" key="2">
    <source>
        <dbReference type="Proteomes" id="UP000887159"/>
    </source>
</evidence>
<reference evidence="1" key="1">
    <citation type="submission" date="2020-08" db="EMBL/GenBank/DDBJ databases">
        <title>Multicomponent nature underlies the extraordinary mechanical properties of spider dragline silk.</title>
        <authorList>
            <person name="Kono N."/>
            <person name="Nakamura H."/>
            <person name="Mori M."/>
            <person name="Yoshida Y."/>
            <person name="Ohtoshi R."/>
            <person name="Malay A.D."/>
            <person name="Moran D.A.P."/>
            <person name="Tomita M."/>
            <person name="Numata K."/>
            <person name="Arakawa K."/>
        </authorList>
    </citation>
    <scope>NUCLEOTIDE SEQUENCE</scope>
</reference>
<dbReference type="EMBL" id="BMAU01021370">
    <property type="protein sequence ID" value="GFY24843.1"/>
    <property type="molecule type" value="Genomic_DNA"/>
</dbReference>
<gene>
    <name evidence="1" type="primary">NCL1_05223</name>
    <name evidence="1" type="ORF">TNCV_2690341</name>
</gene>
<dbReference type="AlphaFoldDB" id="A0A8X7BAH0"/>
<name>A0A8X7BAH0_TRICX</name>
<keyword evidence="2" id="KW-1185">Reference proteome</keyword>
<evidence type="ECO:0000313" key="1">
    <source>
        <dbReference type="EMBL" id="GFY24843.1"/>
    </source>
</evidence>
<accession>A0A8X7BAH0</accession>
<sequence length="130" mass="14886">MSSSLVLLKTRRVEERCMLNMSRAEMPSRWCGVVVRRGDASSNVVLVTWPQFKITRSVAKSPRVTKERDVNVHLPTHPSLIDFVLLLYKIHENRSSHFPKISNPFTIVPRKVVMASPLGKPPRHLIHLNL</sequence>
<dbReference type="Proteomes" id="UP000887159">
    <property type="component" value="Unassembled WGS sequence"/>
</dbReference>